<dbReference type="PANTHER" id="PTHR11475">
    <property type="entry name" value="OXIDASE/PEROXIDASE"/>
    <property type="match status" value="1"/>
</dbReference>
<dbReference type="SUPFAM" id="SSF48113">
    <property type="entry name" value="Heme-dependent peroxidases"/>
    <property type="match status" value="1"/>
</dbReference>
<evidence type="ECO:0000313" key="2">
    <source>
        <dbReference type="EMBL" id="OTF72024.1"/>
    </source>
</evidence>
<dbReference type="PANTHER" id="PTHR11475:SF106">
    <property type="entry name" value="CURLY SU"/>
    <property type="match status" value="1"/>
</dbReference>
<accession>A0A1Y3AW56</accession>
<organism evidence="2 3">
    <name type="scientific">Euroglyphus maynei</name>
    <name type="common">Mayne's house dust mite</name>
    <dbReference type="NCBI Taxonomy" id="6958"/>
    <lineage>
        <taxon>Eukaryota</taxon>
        <taxon>Metazoa</taxon>
        <taxon>Ecdysozoa</taxon>
        <taxon>Arthropoda</taxon>
        <taxon>Chelicerata</taxon>
        <taxon>Arachnida</taxon>
        <taxon>Acari</taxon>
        <taxon>Acariformes</taxon>
        <taxon>Sarcoptiformes</taxon>
        <taxon>Astigmata</taxon>
        <taxon>Psoroptidia</taxon>
        <taxon>Analgoidea</taxon>
        <taxon>Pyroglyphidae</taxon>
        <taxon>Pyroglyphinae</taxon>
        <taxon>Euroglyphus</taxon>
    </lineage>
</organism>
<keyword evidence="1" id="KW-0560">Oxidoreductase</keyword>
<dbReference type="InterPro" id="IPR010255">
    <property type="entry name" value="Haem_peroxidase_sf"/>
</dbReference>
<dbReference type="Proteomes" id="UP000194236">
    <property type="component" value="Unassembled WGS sequence"/>
</dbReference>
<dbReference type="AlphaFoldDB" id="A0A1Y3AW56"/>
<dbReference type="GO" id="GO:0004601">
    <property type="term" value="F:peroxidase activity"/>
    <property type="evidence" value="ECO:0007669"/>
    <property type="project" value="UniProtKB-KW"/>
</dbReference>
<dbReference type="OrthoDB" id="6510027at2759"/>
<feature type="non-terminal residue" evidence="2">
    <location>
        <position position="166"/>
    </location>
</feature>
<proteinExistence type="predicted"/>
<evidence type="ECO:0000313" key="3">
    <source>
        <dbReference type="Proteomes" id="UP000194236"/>
    </source>
</evidence>
<name>A0A1Y3AW56_EURMA</name>
<sequence length="166" mass="19017">MSRTIFWPHCPGHVKPIKCRMERFRTYTGHCNNLDNPSWGAANTAFVRYLPPVYSNGVDGYRKSVMKGRKLPHPRLVTRMVHSDFDRPSTDMTILVMSWGQFLDHDLALAMPPRFFIDGHEVEVDCCRLPPGQPSHELCDPVQIPPNDPVYGPMGRKCHDFKRSIA</sequence>
<keyword evidence="3" id="KW-1185">Reference proteome</keyword>
<dbReference type="Pfam" id="PF03098">
    <property type="entry name" value="An_peroxidase"/>
    <property type="match status" value="1"/>
</dbReference>
<dbReference type="GO" id="GO:0020037">
    <property type="term" value="F:heme binding"/>
    <property type="evidence" value="ECO:0007669"/>
    <property type="project" value="InterPro"/>
</dbReference>
<dbReference type="InterPro" id="IPR037120">
    <property type="entry name" value="Haem_peroxidase_sf_animal"/>
</dbReference>
<dbReference type="PROSITE" id="PS50292">
    <property type="entry name" value="PEROXIDASE_3"/>
    <property type="match status" value="1"/>
</dbReference>
<protein>
    <submittedName>
        <fullName evidence="2">Uncharacterized protein</fullName>
    </submittedName>
</protein>
<dbReference type="Gene3D" id="1.10.640.10">
    <property type="entry name" value="Haem peroxidase domain superfamily, animal type"/>
    <property type="match status" value="1"/>
</dbReference>
<evidence type="ECO:0000256" key="1">
    <source>
        <dbReference type="ARBA" id="ARBA00022559"/>
    </source>
</evidence>
<dbReference type="InterPro" id="IPR019791">
    <property type="entry name" value="Haem_peroxidase_animal"/>
</dbReference>
<dbReference type="EMBL" id="MUJZ01058275">
    <property type="protein sequence ID" value="OTF72024.1"/>
    <property type="molecule type" value="Genomic_DNA"/>
</dbReference>
<gene>
    <name evidence="2" type="ORF">BLA29_010639</name>
</gene>
<dbReference type="GO" id="GO:0006979">
    <property type="term" value="P:response to oxidative stress"/>
    <property type="evidence" value="ECO:0007669"/>
    <property type="project" value="InterPro"/>
</dbReference>
<keyword evidence="1" id="KW-0575">Peroxidase</keyword>
<reference evidence="2 3" key="1">
    <citation type="submission" date="2017-03" db="EMBL/GenBank/DDBJ databases">
        <title>Genome Survey of Euroglyphus maynei.</title>
        <authorList>
            <person name="Arlian L.G."/>
            <person name="Morgan M.S."/>
            <person name="Rider S.D."/>
        </authorList>
    </citation>
    <scope>NUCLEOTIDE SEQUENCE [LARGE SCALE GENOMIC DNA]</scope>
    <source>
        <strain evidence="2">Arlian Lab</strain>
        <tissue evidence="2">Whole body</tissue>
    </source>
</reference>
<comment type="caution">
    <text evidence="2">The sequence shown here is derived from an EMBL/GenBank/DDBJ whole genome shotgun (WGS) entry which is preliminary data.</text>
</comment>